<protein>
    <recommendedName>
        <fullName evidence="1">protein adenylyltransferase</fullName>
        <ecNumber evidence="1">2.7.7.108</ecNumber>
    </recommendedName>
</protein>
<dbReference type="InterPro" id="IPR043519">
    <property type="entry name" value="NT_sf"/>
</dbReference>
<evidence type="ECO:0000313" key="4">
    <source>
        <dbReference type="EMBL" id="MBM7408371.1"/>
    </source>
</evidence>
<name>A0A8T4H419_METMI</name>
<comment type="caution">
    <text evidence="5">The sequence shown here is derived from an EMBL/GenBank/DDBJ whole genome shotgun (WGS) entry which is preliminary data.</text>
</comment>
<proteinExistence type="predicted"/>
<accession>A0A8T4H419</accession>
<sequence length="267" mass="32410">MNTEEKKCSEKPQSIEEYKLWLKDYQNIENIDKYSRFYESVTLKIKRDIEKSNFWINLNEQLKEYNGKYRLETNYNLFTEIPQLHLDVKSWDSFLLKTFRFNVLENKKWPNQPQEGWLLPENWFGRINDIVRTLIVVKYMDGVKFLADGIEEECNNCNLKAYTSYQAKDEGYYAVHLYSKIKCEIPKDNFSFEEIPIKFEIQITTQLQEVIRGLLHKHYEEKRKNEPVKENWKWDYKHDEFSTNYLGHILHYIEGMIVEIREKQNGE</sequence>
<comment type="catalytic activity">
    <reaction evidence="2">
        <text>O-(5'-adenylyl)-L-tyrosyl-[protein] + ATP = O-[5'-(adenylyl-(5'-&gt;3')-adenylyl)]-L-tyrosyl-[protein] + diphosphate</text>
        <dbReference type="Rhea" id="RHEA:66528"/>
        <dbReference type="Rhea" id="RHEA-COMP:13846"/>
        <dbReference type="Rhea" id="RHEA-COMP:17046"/>
        <dbReference type="ChEBI" id="CHEBI:30616"/>
        <dbReference type="ChEBI" id="CHEBI:33019"/>
        <dbReference type="ChEBI" id="CHEBI:83624"/>
        <dbReference type="ChEBI" id="CHEBI:167160"/>
    </reaction>
</comment>
<dbReference type="GO" id="GO:0070733">
    <property type="term" value="F:AMPylase activity"/>
    <property type="evidence" value="ECO:0007669"/>
    <property type="project" value="UniProtKB-EC"/>
</dbReference>
<dbReference type="EMBL" id="JAGINF010000006">
    <property type="protein sequence ID" value="MBP2220041.1"/>
    <property type="molecule type" value="Genomic_DNA"/>
</dbReference>
<dbReference type="RefSeq" id="WP_204936359.1">
    <property type="nucleotide sequence ID" value="NZ_JAFBBC010000001.1"/>
</dbReference>
<evidence type="ECO:0000256" key="3">
    <source>
        <dbReference type="ARBA" id="ARBA00048696"/>
    </source>
</evidence>
<evidence type="ECO:0000256" key="2">
    <source>
        <dbReference type="ARBA" id="ARBA00047518"/>
    </source>
</evidence>
<organism evidence="5 6">
    <name type="scientific">Methanococcus maripaludis</name>
    <name type="common">Methanococcus deltae</name>
    <dbReference type="NCBI Taxonomy" id="39152"/>
    <lineage>
        <taxon>Archaea</taxon>
        <taxon>Methanobacteriati</taxon>
        <taxon>Methanobacteriota</taxon>
        <taxon>Methanomada group</taxon>
        <taxon>Methanococci</taxon>
        <taxon>Methanococcales</taxon>
        <taxon>Methanococcaceae</taxon>
        <taxon>Methanococcus</taxon>
    </lineage>
</organism>
<dbReference type="EC" id="2.7.7.108" evidence="1"/>
<evidence type="ECO:0000256" key="1">
    <source>
        <dbReference type="ARBA" id="ARBA00034531"/>
    </source>
</evidence>
<comment type="catalytic activity">
    <reaction evidence="3">
        <text>L-tyrosyl-[protein] + ATP = O-(5'-adenylyl)-L-tyrosyl-[protein] + diphosphate</text>
        <dbReference type="Rhea" id="RHEA:54288"/>
        <dbReference type="Rhea" id="RHEA-COMP:10136"/>
        <dbReference type="Rhea" id="RHEA-COMP:13846"/>
        <dbReference type="ChEBI" id="CHEBI:30616"/>
        <dbReference type="ChEBI" id="CHEBI:33019"/>
        <dbReference type="ChEBI" id="CHEBI:46858"/>
        <dbReference type="ChEBI" id="CHEBI:83624"/>
        <dbReference type="EC" id="2.7.7.108"/>
    </reaction>
</comment>
<reference evidence="5" key="2">
    <citation type="submission" date="2021-03" db="EMBL/GenBank/DDBJ databases">
        <title>Genomic Encyclopedia of Type Strains, Phase IV (KMG-IV): sequencing the most valuable type-strain genomes for metagenomic binning, comparative biology and taxonomic classification.</title>
        <authorList>
            <person name="Goeker M."/>
        </authorList>
    </citation>
    <scope>NUCLEOTIDE SEQUENCE</scope>
    <source>
        <strain evidence="5">DSM 2771</strain>
    </source>
</reference>
<dbReference type="EMBL" id="JAFBBC010000001">
    <property type="protein sequence ID" value="MBM7408371.1"/>
    <property type="molecule type" value="Genomic_DNA"/>
</dbReference>
<evidence type="ECO:0000313" key="6">
    <source>
        <dbReference type="Proteomes" id="UP000742560"/>
    </source>
</evidence>
<evidence type="ECO:0000313" key="5">
    <source>
        <dbReference type="EMBL" id="MBP2220041.1"/>
    </source>
</evidence>
<dbReference type="Proteomes" id="UP000742560">
    <property type="component" value="Unassembled WGS sequence"/>
</dbReference>
<dbReference type="Gene3D" id="3.30.460.10">
    <property type="entry name" value="Beta Polymerase, domain 2"/>
    <property type="match status" value="1"/>
</dbReference>
<reference evidence="4" key="1">
    <citation type="submission" date="2021-01" db="EMBL/GenBank/DDBJ databases">
        <title>Genomic Encyclopedia of Type Strains, Phase IV (KMG-V): Genome sequencing to study the core and pangenomes of soil and plant-associated prokaryotes.</title>
        <authorList>
            <person name="Whitman W."/>
        </authorList>
    </citation>
    <scope>NUCLEOTIDE SEQUENCE</scope>
    <source>
        <strain evidence="4">RC</strain>
    </source>
</reference>
<dbReference type="Proteomes" id="UP000722095">
    <property type="component" value="Unassembled WGS sequence"/>
</dbReference>
<dbReference type="AlphaFoldDB" id="A0A8T4H419"/>
<gene>
    <name evidence="4" type="ORF">HNP85_000043</name>
    <name evidence="5" type="ORF">J2745_001548</name>
</gene>
<dbReference type="SUPFAM" id="SSF81301">
    <property type="entry name" value="Nucleotidyltransferase"/>
    <property type="match status" value="1"/>
</dbReference>